<keyword evidence="2" id="KW-1185">Reference proteome</keyword>
<reference evidence="1" key="1">
    <citation type="submission" date="2017-10" db="EMBL/GenBank/DDBJ databases">
        <title>Genome sequence of cellulolytic Lachnospiraceae bacterium XHS1971 isolated from hotspring sediment.</title>
        <authorList>
            <person name="Vasudevan G."/>
            <person name="Joshi A.J."/>
            <person name="Hivarkar S."/>
            <person name="Lanjekar V.B."/>
            <person name="Dhakephalkar P.K."/>
            <person name="Dagar S."/>
        </authorList>
    </citation>
    <scope>NUCLEOTIDE SEQUENCE</scope>
    <source>
        <strain evidence="1">XHS1971</strain>
    </source>
</reference>
<protein>
    <submittedName>
        <fullName evidence="1">Uncharacterized protein</fullName>
    </submittedName>
</protein>
<accession>A0AC61DDL0</accession>
<organism evidence="1 2">
    <name type="scientific">Sporanaerobium hydrogeniformans</name>
    <dbReference type="NCBI Taxonomy" id="3072179"/>
    <lineage>
        <taxon>Bacteria</taxon>
        <taxon>Bacillati</taxon>
        <taxon>Bacillota</taxon>
        <taxon>Clostridia</taxon>
        <taxon>Lachnospirales</taxon>
        <taxon>Lachnospiraceae</taxon>
        <taxon>Sporanaerobium</taxon>
    </lineage>
</organism>
<comment type="caution">
    <text evidence="1">The sequence shown here is derived from an EMBL/GenBank/DDBJ whole genome shotgun (WGS) entry which is preliminary data.</text>
</comment>
<gene>
    <name evidence="1" type="ORF">CS063_07795</name>
</gene>
<name>A0AC61DDL0_9FIRM</name>
<proteinExistence type="predicted"/>
<dbReference type="Proteomes" id="UP000224460">
    <property type="component" value="Unassembled WGS sequence"/>
</dbReference>
<evidence type="ECO:0000313" key="1">
    <source>
        <dbReference type="EMBL" id="PHV70915.1"/>
    </source>
</evidence>
<sequence length="536" mass="62684">MFCPKYKVEQGESSNNGKKGLRKAKRYKYMKNSLVFFVLAMGGGFLVFKLQEKKTIEVYSQRLTTLSQNIEDYGVGVKGEEYKKSLDNYYALLEKKNIRELERKQAKLSEIEKEVENYSKEFAQLKEYQGAFDDLSKNYVLSEENERQLEELNRDLNTSIEKGDLEAGQLAVRDLKAFKKYIIEDNKKQIQLLKKKLEEMNLSRAYQAELEHLVYLKQQGEALFESGKYGDALRKFKKSKAVAELINSYIPYTLTINQVDASNYPTMKLYVTLKDDKDKKIEKELIPEAFYLSERLIGEKNYTTYRVEKVSLLKEREKLNIGLVLDVSEEIREEDLKNRQEVIKQLMSQVHFQEGDKVTLEGLEEKNYLEAIDQMMEMKEAKDSIYDTLYVAINQMAQQEGVKCIIAFSDGRERESKCTPQMLTELAKHYQIPIFIIDIGEEGAILQALANNTGGFYRSIKDTLVMQEIYDAVYKERQATHFLEYENQQTDNQTPREIYISYEEDKIKVRMLEHYILNNPKEESKSNNIVYTDKEN</sequence>
<evidence type="ECO:0000313" key="2">
    <source>
        <dbReference type="Proteomes" id="UP000224460"/>
    </source>
</evidence>
<dbReference type="EMBL" id="PEDL01000006">
    <property type="protein sequence ID" value="PHV70915.1"/>
    <property type="molecule type" value="Genomic_DNA"/>
</dbReference>